<keyword evidence="4" id="KW-1185">Reference proteome</keyword>
<reference evidence="2 3" key="1">
    <citation type="submission" date="2018-06" db="EMBL/GenBank/DDBJ databases">
        <title>Whole genome sequencing of four bacterial strains from South Shetland trench revealing bio-synthetic gene clusters.</title>
        <authorList>
            <person name="Abdel-Mageed W.M."/>
            <person name="Lehri B."/>
            <person name="Jarmusch S.A."/>
            <person name="Miranda K."/>
            <person name="Goodfellow M."/>
            <person name="Jaspars M."/>
            <person name="Karlyshev A.V."/>
        </authorList>
    </citation>
    <scope>NUCLEOTIDE SEQUENCE [LARGE SCALE GENOMIC DNA]</scope>
    <source>
        <strain evidence="2 3">SST2</strain>
    </source>
</reference>
<dbReference type="EMBL" id="CP076683">
    <property type="protein sequence ID" value="QWV19082.1"/>
    <property type="molecule type" value="Genomic_DNA"/>
</dbReference>
<dbReference type="Proteomes" id="UP000252554">
    <property type="component" value="Unassembled WGS sequence"/>
</dbReference>
<protein>
    <submittedName>
        <fullName evidence="2">Uncharacterized protein</fullName>
    </submittedName>
</protein>
<gene>
    <name evidence="2" type="ORF">DQ403_00095</name>
    <name evidence="1" type="ORF">KQ248_10775</name>
</gene>
<evidence type="ECO:0000313" key="4">
    <source>
        <dbReference type="Proteomes" id="UP000683436"/>
    </source>
</evidence>
<name>A0A365PYM3_9GAMM</name>
<reference evidence="1 4" key="2">
    <citation type="submission" date="2021-06" db="EMBL/GenBank/DDBJ databases">
        <title>Microbial metabolic specificity influences pelagic lipid remineralization.</title>
        <authorList>
            <person name="Behrendt L."/>
            <person name="Hunter J.E."/>
            <person name="Alcolombri U."/>
            <person name="Smriga S."/>
            <person name="Mincer T."/>
            <person name="Lowenstein D.P."/>
            <person name="Peaudecerf F.J."/>
            <person name="Fernandez V.I."/>
            <person name="Fredricks H."/>
            <person name="Almblad H."/>
            <person name="Harrison J.J."/>
            <person name="Stocker R."/>
            <person name="Van Mooy B.A.S."/>
        </authorList>
    </citation>
    <scope>NUCLEOTIDE SEQUENCE [LARGE SCALE GENOMIC DNA]</scope>
    <source>
        <strain evidence="1 4">A252</strain>
    </source>
</reference>
<dbReference type="AlphaFoldDB" id="A0A365PYM3"/>
<proteinExistence type="predicted"/>
<dbReference type="EMBL" id="QNTV01000001">
    <property type="protein sequence ID" value="RBA62052.1"/>
    <property type="molecule type" value="Genomic_DNA"/>
</dbReference>
<dbReference type="Proteomes" id="UP000683436">
    <property type="component" value="Chromosome"/>
</dbReference>
<organism evidence="2 3">
    <name type="scientific">Stutzerimonas zhaodongensis</name>
    <dbReference type="NCBI Taxonomy" id="1176257"/>
    <lineage>
        <taxon>Bacteria</taxon>
        <taxon>Pseudomonadati</taxon>
        <taxon>Pseudomonadota</taxon>
        <taxon>Gammaproteobacteria</taxon>
        <taxon>Pseudomonadales</taxon>
        <taxon>Pseudomonadaceae</taxon>
        <taxon>Stutzerimonas</taxon>
    </lineage>
</organism>
<evidence type="ECO:0000313" key="1">
    <source>
        <dbReference type="EMBL" id="QWV19082.1"/>
    </source>
</evidence>
<sequence length="110" mass="12090">MDSTQDKRALHALRKHIDELLDAGAVITSRNPLTVLSAGETLKVKHGMLVGYFDILDMIEPVTDHEWPESLRQMAVDLCIKQLDQAIEALNRSSVIAEVHVAANDSSITG</sequence>
<evidence type="ECO:0000313" key="3">
    <source>
        <dbReference type="Proteomes" id="UP000252554"/>
    </source>
</evidence>
<accession>A0A365PYM3</accession>
<evidence type="ECO:0000313" key="2">
    <source>
        <dbReference type="EMBL" id="RBA62052.1"/>
    </source>
</evidence>
<dbReference type="RefSeq" id="WP_128118779.1">
    <property type="nucleotide sequence ID" value="NZ_CP076683.1"/>
</dbReference>